<gene>
    <name evidence="1" type="ORF">rosmuc_01347</name>
</gene>
<comment type="caution">
    <text evidence="1">The sequence shown here is derived from an EMBL/GenBank/DDBJ whole genome shotgun (WGS) entry which is preliminary data.</text>
</comment>
<dbReference type="Proteomes" id="UP000030021">
    <property type="component" value="Unassembled WGS sequence"/>
</dbReference>
<protein>
    <submittedName>
        <fullName evidence="1">Uncharacterized protein</fullName>
    </submittedName>
</protein>
<reference evidence="1 2" key="1">
    <citation type="submission" date="2013-01" db="EMBL/GenBank/DDBJ databases">
        <authorList>
            <person name="Fiebig A."/>
            <person name="Goeker M."/>
            <person name="Klenk H.-P.P."/>
        </authorList>
    </citation>
    <scope>NUCLEOTIDE SEQUENCE [LARGE SCALE GENOMIC DNA]</scope>
    <source>
        <strain evidence="1 2">DSM 17069</strain>
    </source>
</reference>
<organism evidence="1 2">
    <name type="scientific">Roseovarius mucosus DSM 17069</name>
    <dbReference type="NCBI Taxonomy" id="1288298"/>
    <lineage>
        <taxon>Bacteria</taxon>
        <taxon>Pseudomonadati</taxon>
        <taxon>Pseudomonadota</taxon>
        <taxon>Alphaproteobacteria</taxon>
        <taxon>Rhodobacterales</taxon>
        <taxon>Roseobacteraceae</taxon>
        <taxon>Roseovarius</taxon>
    </lineage>
</organism>
<dbReference type="PATRIC" id="fig|1288298.3.peg.1360"/>
<dbReference type="eggNOG" id="ENOG50332Z2">
    <property type="taxonomic scope" value="Bacteria"/>
</dbReference>
<dbReference type="RefSeq" id="WP_037271274.1">
    <property type="nucleotide sequence ID" value="NZ_KN293978.2"/>
</dbReference>
<dbReference type="STRING" id="215743.ROSMUCSMR3_00420"/>
<dbReference type="AlphaFoldDB" id="A0A0A0HMT3"/>
<evidence type="ECO:0000313" key="1">
    <source>
        <dbReference type="EMBL" id="KGM88515.1"/>
    </source>
</evidence>
<dbReference type="OrthoDB" id="7778431at2"/>
<sequence length="94" mass="10625">MARDPMDPKGLIYESYRIEGITEPECRSVFLDWALSLPVGQEVQSAIAEMVARYDRDHADHPMTRVLREGLVSAAPARRRGGWRSRPRESGDQG</sequence>
<accession>A0A0A0HMT3</accession>
<proteinExistence type="predicted"/>
<evidence type="ECO:0000313" key="2">
    <source>
        <dbReference type="Proteomes" id="UP000030021"/>
    </source>
</evidence>
<name>A0A0A0HMT3_9RHOB</name>
<dbReference type="HOGENOM" id="CLU_171853_0_0_5"/>
<dbReference type="EMBL" id="AONH01000007">
    <property type="protein sequence ID" value="KGM88515.1"/>
    <property type="molecule type" value="Genomic_DNA"/>
</dbReference>